<dbReference type="GO" id="GO:0046872">
    <property type="term" value="F:metal ion binding"/>
    <property type="evidence" value="ECO:0007669"/>
    <property type="project" value="UniProtKB-KW"/>
</dbReference>
<evidence type="ECO:0000256" key="4">
    <source>
        <dbReference type="SAM" id="MobiDB-lite"/>
    </source>
</evidence>
<sequence>MESPITQDKWNYSTEVSSEEARKTGCFTTLPIRIHRRNDIADEATLQSIRDWHQYVGDGWESRSGSAISPVGNWCAFIFPESLDDRLHSITYLANIGNIHDDAAEDLPLESALEEHKHFSDALNESVESLSGKETKTIKMKELVSQCVLQILALDRTMGMRMIESYRKKWLDVMEHPDYDAIQSLDQYLAFRMLNGGMEPFWLMCQFGMGLNISDEELQLVRHIFEPAESALVLTNDYWSWEREHNAWVTNGPRIVNSIEVLSRHRGISFDEARDVVRKMIAEYEAEYLKRKDAYIQNHPSLSSTLQKFIEVCGLVVAGNHYWCANCPRHHAWKKVISRNAIARDTGSIPPTVDVGADVSSSLDTNSLTPDDTERSSAVDVASATSATSVSDDSLELVRPTKKRRFEATSSDMNSLTRAHPVDAPCRYISSLPSKGVRTLFIDALNQWFKVRGETLDVVKDVTKMLHNASLILDDIQDASPLRRGKPATHAVFGLAQSINSSTYLFVQSVAAVHAHFDAATQTTFLEILQRMHVGQGYDLHWKFHSSCPSEQEYLEMVDGKTGAMFELIVTLMASKSSATAAKTVRGINFRRLTRLFGRFFQVRDDFMNISSELYAQGKGFCEDLDEEKLSFLLITCAKNDPGAFQQIMGIFRARSVSSSTPLAREAKTYILSLLEGSGTMEATRLWLVDLETQLEMEINDLEKLHGTQNSMLRVLLSMLSVKK</sequence>
<dbReference type="InterPro" id="IPR033749">
    <property type="entry name" value="Polyprenyl_synt_CS"/>
</dbReference>
<dbReference type="EMBL" id="JAQQWP010000002">
    <property type="protein sequence ID" value="KAK8129662.1"/>
    <property type="molecule type" value="Genomic_DNA"/>
</dbReference>
<feature type="region of interest" description="Disordered" evidence="4">
    <location>
        <begin position="353"/>
        <end position="378"/>
    </location>
</feature>
<dbReference type="SFLD" id="SFLDS00005">
    <property type="entry name" value="Isoprenoid_Synthase_Type_I"/>
    <property type="match status" value="1"/>
</dbReference>
<keyword evidence="2" id="KW-0479">Metal-binding</keyword>
<dbReference type="GO" id="GO:0004659">
    <property type="term" value="F:prenyltransferase activity"/>
    <property type="evidence" value="ECO:0007669"/>
    <property type="project" value="InterPro"/>
</dbReference>
<evidence type="ECO:0000256" key="2">
    <source>
        <dbReference type="ARBA" id="ARBA00022723"/>
    </source>
</evidence>
<name>A0AAW0R705_9PEZI</name>
<evidence type="ECO:0000313" key="6">
    <source>
        <dbReference type="Proteomes" id="UP001392437"/>
    </source>
</evidence>
<dbReference type="Gene3D" id="1.10.600.10">
    <property type="entry name" value="Farnesyl Diphosphate Synthase"/>
    <property type="match status" value="2"/>
</dbReference>
<dbReference type="SUPFAM" id="SSF48576">
    <property type="entry name" value="Terpenoid synthases"/>
    <property type="match status" value="2"/>
</dbReference>
<keyword evidence="1" id="KW-0808">Transferase</keyword>
<dbReference type="Pfam" id="PF19086">
    <property type="entry name" value="Terpene_syn_C_2"/>
    <property type="match status" value="1"/>
</dbReference>
<dbReference type="InterPro" id="IPR008949">
    <property type="entry name" value="Isoprenoid_synthase_dom_sf"/>
</dbReference>
<evidence type="ECO:0000256" key="3">
    <source>
        <dbReference type="ARBA" id="ARBA00022842"/>
    </source>
</evidence>
<keyword evidence="3" id="KW-0460">Magnesium</keyword>
<dbReference type="PROSITE" id="PS00723">
    <property type="entry name" value="POLYPRENYL_SYNTHASE_1"/>
    <property type="match status" value="1"/>
</dbReference>
<dbReference type="GO" id="GO:0046165">
    <property type="term" value="P:alcohol biosynthetic process"/>
    <property type="evidence" value="ECO:0007669"/>
    <property type="project" value="UniProtKB-ARBA"/>
</dbReference>
<dbReference type="Proteomes" id="UP001392437">
    <property type="component" value="Unassembled WGS sequence"/>
</dbReference>
<accession>A0AAW0R705</accession>
<comment type="caution">
    <text evidence="5">The sequence shown here is derived from an EMBL/GenBank/DDBJ whole genome shotgun (WGS) entry which is preliminary data.</text>
</comment>
<feature type="compositionally biased region" description="Polar residues" evidence="4">
    <location>
        <begin position="359"/>
        <end position="370"/>
    </location>
</feature>
<evidence type="ECO:0008006" key="7">
    <source>
        <dbReference type="Google" id="ProtNLM"/>
    </source>
</evidence>
<evidence type="ECO:0000256" key="1">
    <source>
        <dbReference type="ARBA" id="ARBA00022679"/>
    </source>
</evidence>
<dbReference type="GO" id="GO:0008299">
    <property type="term" value="P:isoprenoid biosynthetic process"/>
    <property type="evidence" value="ECO:0007669"/>
    <property type="project" value="InterPro"/>
</dbReference>
<dbReference type="InterPro" id="IPR000092">
    <property type="entry name" value="Polyprenyl_synt"/>
</dbReference>
<dbReference type="GO" id="GO:0043386">
    <property type="term" value="P:mycotoxin biosynthetic process"/>
    <property type="evidence" value="ECO:0007669"/>
    <property type="project" value="UniProtKB-ARBA"/>
</dbReference>
<protein>
    <recommendedName>
        <fullName evidence="7">Geranylgeranyl pyrophosphate synthase</fullName>
    </recommendedName>
</protein>
<dbReference type="AlphaFoldDB" id="A0AAW0R705"/>
<reference evidence="5 6" key="1">
    <citation type="submission" date="2023-01" db="EMBL/GenBank/DDBJ databases">
        <title>Analysis of 21 Apiospora genomes using comparative genomics revels a genus with tremendous synthesis potential of carbohydrate active enzymes and secondary metabolites.</title>
        <authorList>
            <person name="Sorensen T."/>
        </authorList>
    </citation>
    <scope>NUCLEOTIDE SEQUENCE [LARGE SCALE GENOMIC DNA]</scope>
    <source>
        <strain evidence="5 6">CBS 117206</strain>
    </source>
</reference>
<organism evidence="5 6">
    <name type="scientific">Apiospora kogelbergensis</name>
    <dbReference type="NCBI Taxonomy" id="1337665"/>
    <lineage>
        <taxon>Eukaryota</taxon>
        <taxon>Fungi</taxon>
        <taxon>Dikarya</taxon>
        <taxon>Ascomycota</taxon>
        <taxon>Pezizomycotina</taxon>
        <taxon>Sordariomycetes</taxon>
        <taxon>Xylariomycetidae</taxon>
        <taxon>Amphisphaeriales</taxon>
        <taxon>Apiosporaceae</taxon>
        <taxon>Apiospora</taxon>
    </lineage>
</organism>
<gene>
    <name evidence="5" type="ORF">PG999_002042</name>
</gene>
<dbReference type="PANTHER" id="PTHR12001:SF72">
    <property type="entry name" value="THIJ_PFPI FAMILY PROTEIN (AFU_ORTHOLOGUE AFUA_3G01210)-RELATED"/>
    <property type="match status" value="1"/>
</dbReference>
<dbReference type="PROSITE" id="PS00444">
    <property type="entry name" value="POLYPRENYL_SYNTHASE_2"/>
    <property type="match status" value="1"/>
</dbReference>
<evidence type="ECO:0000313" key="5">
    <source>
        <dbReference type="EMBL" id="KAK8129662.1"/>
    </source>
</evidence>
<keyword evidence="6" id="KW-1185">Reference proteome</keyword>
<dbReference type="PANTHER" id="PTHR12001">
    <property type="entry name" value="GERANYLGERANYL PYROPHOSPHATE SYNTHASE"/>
    <property type="match status" value="1"/>
</dbReference>
<dbReference type="Pfam" id="PF00348">
    <property type="entry name" value="polyprenyl_synt"/>
    <property type="match status" value="1"/>
</dbReference>
<proteinExistence type="predicted"/>